<protein>
    <recommendedName>
        <fullName evidence="3">JAB domain-containing protein</fullName>
    </recommendedName>
</protein>
<reference evidence="1 2" key="1">
    <citation type="submission" date="2020-07" db="EMBL/GenBank/DDBJ databases">
        <title>Taxonomic proposal: Crassvirales, a new order of highly abundant and diverse bacterial viruses.</title>
        <authorList>
            <person name="Shkoporov A.N."/>
            <person name="Stockdale S.R."/>
            <person name="Guerin E."/>
            <person name="Ross R.P."/>
            <person name="Hill C."/>
        </authorList>
    </citation>
    <scope>NUCLEOTIDE SEQUENCE [LARGE SCALE GENOMIC DNA]</scope>
</reference>
<dbReference type="EMBL" id="MT774387">
    <property type="protein sequence ID" value="QOR59178.1"/>
    <property type="molecule type" value="Genomic_DNA"/>
</dbReference>
<evidence type="ECO:0000313" key="1">
    <source>
        <dbReference type="EMBL" id="QOR59178.1"/>
    </source>
</evidence>
<sequence>METPQVPSVPLKDVTTHYKLKIQAELLKKIEYVCKKVPSLEWSGVLFYRAEGSFEENNLVLTAVDMVVQDIGSAGATEFEITTDVACYIAMNELTDCQMGLIHSHNNMQTFFSGTDQSTLLQEGLDRNHFLSLIVNNAGVYTAKVTRKIHYKEKFTISYNYETYQGVPVSVEGKEIDSESTVIEAFPLDIEKETLSSPFPELDATLEELRAKNKAKVIPSVTYGGYGGYNPYTHNYSTPAKKEVSAGPANVAQQKFPFQNSQKDSKKIGAGITKWEEGDEVYIEQENQGLQTTLWGEKIPYDKVHYPEESVQDVLRKMIKGSPMTGDNFNVQRFVPNMVSVYDKGFNNLQGFMEWADSYLEFLFWNADSGDLETKGATIEEMNAILAHDLLVEVDKLPKNEYLKGYRELLEAYIL</sequence>
<keyword evidence="2" id="KW-1185">Reference proteome</keyword>
<proteinExistence type="predicted"/>
<organism evidence="1 2">
    <name type="scientific">uncultured phage cr111_1</name>
    <dbReference type="NCBI Taxonomy" id="2772071"/>
    <lineage>
        <taxon>Viruses</taxon>
        <taxon>Duplodnaviria</taxon>
        <taxon>Heunggongvirae</taxon>
        <taxon>Uroviricota</taxon>
        <taxon>Caudoviricetes</taxon>
        <taxon>Crassvirales</taxon>
        <taxon>Steigviridae</taxon>
        <taxon>Asinivirinae</taxon>
        <taxon>Lahndsivirus</taxon>
        <taxon>Lahndsivirus rarus</taxon>
    </lineage>
</organism>
<accession>A0A7M1RXU4</accession>
<dbReference type="KEGG" id="vg:65129699"/>
<evidence type="ECO:0008006" key="3">
    <source>
        <dbReference type="Google" id="ProtNLM"/>
    </source>
</evidence>
<dbReference type="RefSeq" id="YP_010111336.1">
    <property type="nucleotide sequence ID" value="NC_055880.1"/>
</dbReference>
<dbReference type="Proteomes" id="UP000594132">
    <property type="component" value="Segment"/>
</dbReference>
<dbReference type="GeneID" id="65129699"/>
<name>A0A7M1RXU4_9CAUD</name>
<evidence type="ECO:0000313" key="2">
    <source>
        <dbReference type="Proteomes" id="UP000594132"/>
    </source>
</evidence>